<name>A2EBT8_TRIV3</name>
<dbReference type="RefSeq" id="XP_001322123.1">
    <property type="nucleotide sequence ID" value="XM_001322088.1"/>
</dbReference>
<dbReference type="KEGG" id="tva:4767831"/>
<proteinExistence type="predicted"/>
<dbReference type="CDD" id="cd17039">
    <property type="entry name" value="Ubl_ubiquitin_like"/>
    <property type="match status" value="1"/>
</dbReference>
<protein>
    <recommendedName>
        <fullName evidence="3">Ubiquitin-like domain-containing protein</fullName>
    </recommendedName>
</protein>
<dbReference type="Proteomes" id="UP000001542">
    <property type="component" value="Unassembled WGS sequence"/>
</dbReference>
<keyword evidence="2" id="KW-1185">Reference proteome</keyword>
<evidence type="ECO:0008006" key="3">
    <source>
        <dbReference type="Google" id="ProtNLM"/>
    </source>
</evidence>
<reference evidence="1" key="2">
    <citation type="journal article" date="2007" name="Science">
        <title>Draft genome sequence of the sexually transmitted pathogen Trichomonas vaginalis.</title>
        <authorList>
            <person name="Carlton J.M."/>
            <person name="Hirt R.P."/>
            <person name="Silva J.C."/>
            <person name="Delcher A.L."/>
            <person name="Schatz M."/>
            <person name="Zhao Q."/>
            <person name="Wortman J.R."/>
            <person name="Bidwell S.L."/>
            <person name="Alsmark U.C.M."/>
            <person name="Besteiro S."/>
            <person name="Sicheritz-Ponten T."/>
            <person name="Noel C.J."/>
            <person name="Dacks J.B."/>
            <person name="Foster P.G."/>
            <person name="Simillion C."/>
            <person name="Van de Peer Y."/>
            <person name="Miranda-Saavedra D."/>
            <person name="Barton G.J."/>
            <person name="Westrop G.D."/>
            <person name="Mueller S."/>
            <person name="Dessi D."/>
            <person name="Fiori P.L."/>
            <person name="Ren Q."/>
            <person name="Paulsen I."/>
            <person name="Zhang H."/>
            <person name="Bastida-Corcuera F.D."/>
            <person name="Simoes-Barbosa A."/>
            <person name="Brown M.T."/>
            <person name="Hayes R.D."/>
            <person name="Mukherjee M."/>
            <person name="Okumura C.Y."/>
            <person name="Schneider R."/>
            <person name="Smith A.J."/>
            <person name="Vanacova S."/>
            <person name="Villalvazo M."/>
            <person name="Haas B.J."/>
            <person name="Pertea M."/>
            <person name="Feldblyum T.V."/>
            <person name="Utterback T.R."/>
            <person name="Shu C.L."/>
            <person name="Osoegawa K."/>
            <person name="de Jong P.J."/>
            <person name="Hrdy I."/>
            <person name="Horvathova L."/>
            <person name="Zubacova Z."/>
            <person name="Dolezal P."/>
            <person name="Malik S.B."/>
            <person name="Logsdon J.M. Jr."/>
            <person name="Henze K."/>
            <person name="Gupta A."/>
            <person name="Wang C.C."/>
            <person name="Dunne R.L."/>
            <person name="Upcroft J.A."/>
            <person name="Upcroft P."/>
            <person name="White O."/>
            <person name="Salzberg S.L."/>
            <person name="Tang P."/>
            <person name="Chiu C.-H."/>
            <person name="Lee Y.-S."/>
            <person name="Embley T.M."/>
            <person name="Coombs G.H."/>
            <person name="Mottram J.C."/>
            <person name="Tachezy J."/>
            <person name="Fraser-Liggett C.M."/>
            <person name="Johnson P.J."/>
        </authorList>
    </citation>
    <scope>NUCLEOTIDE SEQUENCE [LARGE SCALE GENOMIC DNA]</scope>
    <source>
        <strain evidence="1">G3</strain>
    </source>
</reference>
<evidence type="ECO:0000313" key="2">
    <source>
        <dbReference type="Proteomes" id="UP000001542"/>
    </source>
</evidence>
<dbReference type="VEuPathDB" id="TrichDB:TVAG_374070"/>
<gene>
    <name evidence="1" type="ORF">TVAG_374070</name>
</gene>
<dbReference type="SMR" id="A2EBT8"/>
<evidence type="ECO:0000313" key="1">
    <source>
        <dbReference type="EMBL" id="EAY09900.1"/>
    </source>
</evidence>
<dbReference type="AlphaFoldDB" id="A2EBT8"/>
<organism evidence="1 2">
    <name type="scientific">Trichomonas vaginalis (strain ATCC PRA-98 / G3)</name>
    <dbReference type="NCBI Taxonomy" id="412133"/>
    <lineage>
        <taxon>Eukaryota</taxon>
        <taxon>Metamonada</taxon>
        <taxon>Parabasalia</taxon>
        <taxon>Trichomonadida</taxon>
        <taxon>Trichomonadidae</taxon>
        <taxon>Trichomonas</taxon>
    </lineage>
</organism>
<accession>A2EBT8</accession>
<sequence length="91" mass="10538">MAESSISPINKILINIYYPGKWVLKVNVLETATSHDVKKFIKDHHVELLYNGELLHRSHNFKFYGLKQEDVLVIVPKTQDINTIPQPLENI</sequence>
<dbReference type="VEuPathDB" id="TrichDB:TVAGG3_0464290"/>
<dbReference type="InterPro" id="IPR029071">
    <property type="entry name" value="Ubiquitin-like_domsf"/>
</dbReference>
<dbReference type="EMBL" id="DS113348">
    <property type="protein sequence ID" value="EAY09900.1"/>
    <property type="molecule type" value="Genomic_DNA"/>
</dbReference>
<reference evidence="1" key="1">
    <citation type="submission" date="2006-10" db="EMBL/GenBank/DDBJ databases">
        <authorList>
            <person name="Amadeo P."/>
            <person name="Zhao Q."/>
            <person name="Wortman J."/>
            <person name="Fraser-Liggett C."/>
            <person name="Carlton J."/>
        </authorList>
    </citation>
    <scope>NUCLEOTIDE SEQUENCE</scope>
    <source>
        <strain evidence="1">G3</strain>
    </source>
</reference>
<dbReference type="SUPFAM" id="SSF54236">
    <property type="entry name" value="Ubiquitin-like"/>
    <property type="match status" value="1"/>
</dbReference>
<dbReference type="InParanoid" id="A2EBT8"/>